<dbReference type="STRING" id="1081102.A0A167Z5N4"/>
<reference evidence="10 11" key="1">
    <citation type="journal article" date="2016" name="Genome Biol. Evol.">
        <title>Divergent and convergent evolution of fungal pathogenicity.</title>
        <authorList>
            <person name="Shang Y."/>
            <person name="Xiao G."/>
            <person name="Zheng P."/>
            <person name="Cen K."/>
            <person name="Zhan S."/>
            <person name="Wang C."/>
        </authorList>
    </citation>
    <scope>NUCLEOTIDE SEQUENCE [LARGE SCALE GENOMIC DNA]</scope>
    <source>
        <strain evidence="10 11">RCEF 264</strain>
    </source>
</reference>
<feature type="binding site" evidence="7">
    <location>
        <begin position="288"/>
        <end position="297"/>
    </location>
    <ligand>
        <name>ATP</name>
        <dbReference type="ChEBI" id="CHEBI:30616"/>
    </ligand>
</feature>
<dbReference type="InterPro" id="IPR029056">
    <property type="entry name" value="Ribokinase-like"/>
</dbReference>
<name>A0A167Z5N4_9HYPO</name>
<keyword evidence="1 7" id="KW-0547">Nucleotide-binding</keyword>
<dbReference type="HAMAP" id="MF_01965">
    <property type="entry name" value="NADHX_dehydratase"/>
    <property type="match status" value="1"/>
</dbReference>
<evidence type="ECO:0000256" key="4">
    <source>
        <dbReference type="ARBA" id="ARBA00023027"/>
    </source>
</evidence>
<evidence type="ECO:0000256" key="7">
    <source>
        <dbReference type="HAMAP-Rule" id="MF_03157"/>
    </source>
</evidence>
<dbReference type="AlphaFoldDB" id="A0A167Z5N4"/>
<evidence type="ECO:0000256" key="5">
    <source>
        <dbReference type="ARBA" id="ARBA00023239"/>
    </source>
</evidence>
<dbReference type="GO" id="GO:0005737">
    <property type="term" value="C:cytoplasm"/>
    <property type="evidence" value="ECO:0007669"/>
    <property type="project" value="UniProtKB-SubCell"/>
</dbReference>
<feature type="domain" description="YjeF C-terminal" evidence="9">
    <location>
        <begin position="8"/>
        <end position="378"/>
    </location>
</feature>
<evidence type="ECO:0000256" key="8">
    <source>
        <dbReference type="SAM" id="MobiDB-lite"/>
    </source>
</evidence>
<dbReference type="Gene3D" id="3.40.1190.20">
    <property type="match status" value="1"/>
</dbReference>
<evidence type="ECO:0000259" key="9">
    <source>
        <dbReference type="PROSITE" id="PS51383"/>
    </source>
</evidence>
<dbReference type="GO" id="GO:0005524">
    <property type="term" value="F:ATP binding"/>
    <property type="evidence" value="ECO:0007669"/>
    <property type="project" value="UniProtKB-KW"/>
</dbReference>
<keyword evidence="3" id="KW-0521">NADP</keyword>
<gene>
    <name evidence="10" type="ORF">SPI_01701</name>
</gene>
<keyword evidence="11" id="KW-1185">Reference proteome</keyword>
<keyword evidence="7" id="KW-0597">Phosphoprotein</keyword>
<keyword evidence="10" id="KW-0418">Kinase</keyword>
<evidence type="ECO:0000256" key="6">
    <source>
        <dbReference type="ARBA" id="ARBA00047472"/>
    </source>
</evidence>
<proteinExistence type="inferred from homology"/>
<keyword evidence="10" id="KW-0808">Transferase</keyword>
<dbReference type="Pfam" id="PF01256">
    <property type="entry name" value="Carb_kinase"/>
    <property type="match status" value="1"/>
</dbReference>
<comment type="caution">
    <text evidence="10">The sequence shown here is derived from an EMBL/GenBank/DDBJ whole genome shotgun (WGS) entry which is preliminary data.</text>
</comment>
<evidence type="ECO:0000313" key="10">
    <source>
        <dbReference type="EMBL" id="OAA67125.1"/>
    </source>
</evidence>
<feature type="region of interest" description="Disordered" evidence="8">
    <location>
        <begin position="196"/>
        <end position="219"/>
    </location>
</feature>
<accession>A0A167Z5N4</accession>
<keyword evidence="4 7" id="KW-0520">NAD</keyword>
<dbReference type="PROSITE" id="PS51383">
    <property type="entry name" value="YJEF_C_3"/>
    <property type="match status" value="1"/>
</dbReference>
<protein>
    <recommendedName>
        <fullName evidence="7">ATP-dependent (S)-NAD(P)H-hydrate dehydratase</fullName>
        <ecNumber evidence="7">4.2.1.93</ecNumber>
    </recommendedName>
    <alternativeName>
        <fullName evidence="7">ATP-dependent NAD(P)HX dehydratase</fullName>
    </alternativeName>
</protein>
<keyword evidence="2 7" id="KW-0067">ATP-binding</keyword>
<comment type="cofactor">
    <cofactor evidence="7">
        <name>Mg(2+)</name>
        <dbReference type="ChEBI" id="CHEBI:18420"/>
    </cofactor>
</comment>
<feature type="binding site" evidence="7">
    <location>
        <begin position="240"/>
        <end position="244"/>
    </location>
    <ligand>
        <name>ATP</name>
        <dbReference type="ChEBI" id="CHEBI:30616"/>
    </ligand>
</feature>
<evidence type="ECO:0000256" key="2">
    <source>
        <dbReference type="ARBA" id="ARBA00022840"/>
    </source>
</evidence>
<dbReference type="NCBIfam" id="TIGR00196">
    <property type="entry name" value="yjeF_cterm"/>
    <property type="match status" value="1"/>
</dbReference>
<comment type="subcellular location">
    <subcellularLocation>
        <location evidence="7">Cytoplasm</location>
    </subcellularLocation>
</comment>
<evidence type="ECO:0000313" key="11">
    <source>
        <dbReference type="Proteomes" id="UP000076874"/>
    </source>
</evidence>
<dbReference type="Proteomes" id="UP000076874">
    <property type="component" value="Unassembled WGS sequence"/>
</dbReference>
<dbReference type="GO" id="GO:0046496">
    <property type="term" value="P:nicotinamide nucleotide metabolic process"/>
    <property type="evidence" value="ECO:0007669"/>
    <property type="project" value="UniProtKB-UniRule"/>
</dbReference>
<dbReference type="EMBL" id="AZHD01000002">
    <property type="protein sequence ID" value="OAA67125.1"/>
    <property type="molecule type" value="Genomic_DNA"/>
</dbReference>
<dbReference type="OrthoDB" id="8110916at2759"/>
<feature type="region of interest" description="Disordered" evidence="8">
    <location>
        <begin position="268"/>
        <end position="298"/>
    </location>
</feature>
<feature type="binding site" evidence="7">
    <location>
        <position position="128"/>
    </location>
    <ligand>
        <name>(6S)-NADPHX</name>
        <dbReference type="ChEBI" id="CHEBI:64076"/>
    </ligand>
</feature>
<keyword evidence="5 7" id="KW-0456">Lyase</keyword>
<organism evidence="10 11">
    <name type="scientific">Niveomyces insectorum RCEF 264</name>
    <dbReference type="NCBI Taxonomy" id="1081102"/>
    <lineage>
        <taxon>Eukaryota</taxon>
        <taxon>Fungi</taxon>
        <taxon>Dikarya</taxon>
        <taxon>Ascomycota</taxon>
        <taxon>Pezizomycotina</taxon>
        <taxon>Sordariomycetes</taxon>
        <taxon>Hypocreomycetidae</taxon>
        <taxon>Hypocreales</taxon>
        <taxon>Cordycipitaceae</taxon>
        <taxon>Niveomyces</taxon>
    </lineage>
</organism>
<keyword evidence="7" id="KW-0963">Cytoplasm</keyword>
<dbReference type="InterPro" id="IPR017953">
    <property type="entry name" value="Carbohydrate_kinase_pred_CS"/>
</dbReference>
<feature type="binding site" evidence="7">
    <location>
        <begin position="181"/>
        <end position="187"/>
    </location>
    <ligand>
        <name>(6S)-NADPHX</name>
        <dbReference type="ChEBI" id="CHEBI:64076"/>
    </ligand>
</feature>
<dbReference type="PANTHER" id="PTHR12592">
    <property type="entry name" value="ATP-DEPENDENT (S)-NAD(P)H-HYDRATE DEHYDRATASE FAMILY MEMBER"/>
    <property type="match status" value="1"/>
</dbReference>
<comment type="catalytic activity">
    <reaction evidence="6 7">
        <text>(6S)-NADPHX + ATP = ADP + phosphate + NADPH + H(+)</text>
        <dbReference type="Rhea" id="RHEA:32231"/>
        <dbReference type="ChEBI" id="CHEBI:15378"/>
        <dbReference type="ChEBI" id="CHEBI:30616"/>
        <dbReference type="ChEBI" id="CHEBI:43474"/>
        <dbReference type="ChEBI" id="CHEBI:57783"/>
        <dbReference type="ChEBI" id="CHEBI:64076"/>
        <dbReference type="ChEBI" id="CHEBI:456216"/>
        <dbReference type="EC" id="4.2.1.93"/>
    </reaction>
</comment>
<feature type="compositionally biased region" description="Gly residues" evidence="8">
    <location>
        <begin position="196"/>
        <end position="207"/>
    </location>
</feature>
<sequence length="398" mass="41456">MSPATKAVLARVRLMVPPMLSKFHKGQLGRVGVIGGSQDYTGAPYFSAMASARLGCDMSHVICTPAAAAVVKTYSPNLMVHPLMRQAETEDGVQEPDQGQIDKQAAAVCRRIVDQLLPRLHVLVIGPGLGRDPLMQATAARVITAARERGLPLVLDADALQLVQQDPGLVRGYALAVLTPNVVEFGRLEKALLGDGGGDGDGGGGGENDNLPDKGVPAGKSGARAARLARVLGGVTIVQKGAVDIIATDYDTSGPAAAAAAADDDNVDVDAKGGHTDLPNPLVSDLPGGRKRSGGQGDTLTGSIATFLGWRKAYLDGIWDVTQGGRAPRLAEQTLVPLAAFGGSALTRECSRLAFAKKGRSLQASDLTDEVYPSFLNLFGTDGQEEEEDEHEDGGPRL</sequence>
<comment type="catalytic activity">
    <reaction evidence="7">
        <text>(6S)-NADHX + ATP = ADP + phosphate + NADH + H(+)</text>
        <dbReference type="Rhea" id="RHEA:19017"/>
        <dbReference type="ChEBI" id="CHEBI:15378"/>
        <dbReference type="ChEBI" id="CHEBI:30616"/>
        <dbReference type="ChEBI" id="CHEBI:43474"/>
        <dbReference type="ChEBI" id="CHEBI:57945"/>
        <dbReference type="ChEBI" id="CHEBI:64074"/>
        <dbReference type="ChEBI" id="CHEBI:456216"/>
        <dbReference type="EC" id="4.2.1.93"/>
    </reaction>
</comment>
<dbReference type="InterPro" id="IPR000631">
    <property type="entry name" value="CARKD"/>
</dbReference>
<comment type="function">
    <text evidence="7">Catalyzes the dehydration of the S-form of NAD(P)HX at the expense of ATP, which is converted to ADP. Together with NAD(P)HX epimerase, which catalyzes the epimerization of the S- and R-forms, the enzyme allows the repair of both epimers of NAD(P)HX, a damaged form of NAD(P)H that is a result of enzymatic or heat-dependent hydration.</text>
</comment>
<dbReference type="PANTHER" id="PTHR12592:SF0">
    <property type="entry name" value="ATP-DEPENDENT (S)-NAD(P)H-HYDRATE DEHYDRATASE"/>
    <property type="match status" value="1"/>
</dbReference>
<dbReference type="CDD" id="cd01171">
    <property type="entry name" value="YXKO-related"/>
    <property type="match status" value="1"/>
</dbReference>
<dbReference type="GO" id="GO:0047453">
    <property type="term" value="F:ATP-dependent NAD(P)H-hydrate dehydratase activity"/>
    <property type="evidence" value="ECO:0007669"/>
    <property type="project" value="UniProtKB-UniRule"/>
</dbReference>
<feature type="binding site" evidence="7">
    <location>
        <position position="298"/>
    </location>
    <ligand>
        <name>(6S)-NADPHX</name>
        <dbReference type="ChEBI" id="CHEBI:64076"/>
    </ligand>
</feature>
<dbReference type="GO" id="GO:0016301">
    <property type="term" value="F:kinase activity"/>
    <property type="evidence" value="ECO:0007669"/>
    <property type="project" value="UniProtKB-KW"/>
</dbReference>
<comment type="similarity">
    <text evidence="7">Belongs to the NnrD/CARKD family.</text>
</comment>
<dbReference type="SUPFAM" id="SSF53613">
    <property type="entry name" value="Ribokinase-like"/>
    <property type="match status" value="1"/>
</dbReference>
<evidence type="ECO:0000256" key="3">
    <source>
        <dbReference type="ARBA" id="ARBA00022857"/>
    </source>
</evidence>
<dbReference type="EC" id="4.2.1.93" evidence="7"/>
<dbReference type="GO" id="GO:0110051">
    <property type="term" value="P:metabolite repair"/>
    <property type="evidence" value="ECO:0007669"/>
    <property type="project" value="TreeGrafter"/>
</dbReference>
<dbReference type="PROSITE" id="PS01050">
    <property type="entry name" value="YJEF_C_2"/>
    <property type="match status" value="1"/>
</dbReference>
<evidence type="ECO:0000256" key="1">
    <source>
        <dbReference type="ARBA" id="ARBA00022741"/>
    </source>
</evidence>